<dbReference type="GO" id="GO:0003723">
    <property type="term" value="F:RNA binding"/>
    <property type="evidence" value="ECO:0007669"/>
    <property type="project" value="UniProtKB-UniRule"/>
</dbReference>
<reference evidence="5" key="3">
    <citation type="submission" date="2022-01" db="UniProtKB">
        <authorList>
            <consortium name="EnsemblPlants"/>
        </authorList>
    </citation>
    <scope>IDENTIFICATION</scope>
    <source>
        <strain evidence="5">subsp. vulgare</strain>
    </source>
</reference>
<dbReference type="Gramene" id="HORVU.MOREX.r3.2HG0217550.1">
    <property type="protein sequence ID" value="HORVU.MOREX.r3.2HG0217550.1"/>
    <property type="gene ID" value="HORVU.MOREX.r3.2HG0217550"/>
</dbReference>
<comment type="catalytic activity">
    <reaction evidence="2">
        <text>Endohydrolysis of the N-glycosidic bond at one specific adenosine on the 28S rRNA.</text>
        <dbReference type="EC" id="3.2.2.22"/>
    </reaction>
</comment>
<dbReference type="GO" id="GO:0017148">
    <property type="term" value="P:negative regulation of translation"/>
    <property type="evidence" value="ECO:0007669"/>
    <property type="project" value="UniProtKB-KW"/>
</dbReference>
<dbReference type="InterPro" id="IPR012677">
    <property type="entry name" value="Nucleotide-bd_a/b_plait_sf"/>
</dbReference>
<dbReference type="Proteomes" id="UP000011116">
    <property type="component" value="Chromosome 2H"/>
</dbReference>
<evidence type="ECO:0000313" key="5">
    <source>
        <dbReference type="EnsemblPlants" id="HORVU.MOREX.r3.2HG0217550.1"/>
    </source>
</evidence>
<evidence type="ECO:0000313" key="6">
    <source>
        <dbReference type="Proteomes" id="UP000011116"/>
    </source>
</evidence>
<evidence type="ECO:0000259" key="4">
    <source>
        <dbReference type="PROSITE" id="PS50102"/>
    </source>
</evidence>
<evidence type="ECO:0000256" key="2">
    <source>
        <dbReference type="RuleBase" id="RU004915"/>
    </source>
</evidence>
<keyword evidence="6" id="KW-1185">Reference proteome</keyword>
<dbReference type="Pfam" id="PF00161">
    <property type="entry name" value="RIP"/>
    <property type="match status" value="4"/>
</dbReference>
<keyword evidence="2" id="KW-0378">Hydrolase</keyword>
<protein>
    <recommendedName>
        <fullName evidence="4">RRM domain-containing protein</fullName>
    </recommendedName>
</protein>
<keyword evidence="2" id="KW-0800">Toxin</keyword>
<keyword evidence="2" id="KW-0652">Protein synthesis inhibitor</keyword>
<proteinExistence type="inferred from homology"/>
<dbReference type="Gene3D" id="3.30.70.330">
    <property type="match status" value="1"/>
</dbReference>
<dbReference type="Pfam" id="PF00076">
    <property type="entry name" value="RRM_1"/>
    <property type="match status" value="1"/>
</dbReference>
<dbReference type="InterPro" id="IPR035979">
    <property type="entry name" value="RBD_domain_sf"/>
</dbReference>
<organism evidence="5 6">
    <name type="scientific">Hordeum vulgare subsp. vulgare</name>
    <name type="common">Domesticated barley</name>
    <dbReference type="NCBI Taxonomy" id="112509"/>
    <lineage>
        <taxon>Eukaryota</taxon>
        <taxon>Viridiplantae</taxon>
        <taxon>Streptophyta</taxon>
        <taxon>Embryophyta</taxon>
        <taxon>Tracheophyta</taxon>
        <taxon>Spermatophyta</taxon>
        <taxon>Magnoliopsida</taxon>
        <taxon>Liliopsida</taxon>
        <taxon>Poales</taxon>
        <taxon>Poaceae</taxon>
        <taxon>BOP clade</taxon>
        <taxon>Pooideae</taxon>
        <taxon>Triticodae</taxon>
        <taxon>Triticeae</taxon>
        <taxon>Hordeinae</taxon>
        <taxon>Hordeum</taxon>
    </lineage>
</organism>
<dbReference type="GO" id="GO:0030598">
    <property type="term" value="F:rRNA N-glycosylase activity"/>
    <property type="evidence" value="ECO:0007669"/>
    <property type="project" value="UniProtKB-EC"/>
</dbReference>
<dbReference type="InterPro" id="IPR036041">
    <property type="entry name" value="Ribosome-inact_prot_sf"/>
</dbReference>
<keyword evidence="2" id="KW-0611">Plant defense</keyword>
<dbReference type="InterPro" id="IPR046533">
    <property type="entry name" value="DUF6598"/>
</dbReference>
<dbReference type="PANTHER" id="PTHR33453:SF37">
    <property type="entry name" value="RRNA N-GLYCOSYLASE"/>
    <property type="match status" value="1"/>
</dbReference>
<evidence type="ECO:0000256" key="3">
    <source>
        <dbReference type="SAM" id="MobiDB-lite"/>
    </source>
</evidence>
<accession>A0A8I6XSU5</accession>
<dbReference type="CDD" id="cd00590">
    <property type="entry name" value="RRM_SF"/>
    <property type="match status" value="1"/>
</dbReference>
<feature type="region of interest" description="Disordered" evidence="3">
    <location>
        <begin position="1"/>
        <end position="48"/>
    </location>
</feature>
<reference evidence="5" key="2">
    <citation type="submission" date="2020-10" db="EMBL/GenBank/DDBJ databases">
        <authorList>
            <person name="Scholz U."/>
            <person name="Mascher M."/>
            <person name="Fiebig A."/>
        </authorList>
    </citation>
    <scope>NUCLEOTIDE SEQUENCE [LARGE SCALE GENOMIC DNA]</scope>
    <source>
        <strain evidence="5">cv. Morex</strain>
    </source>
</reference>
<comment type="similarity">
    <text evidence="2">Belongs to the ribosome-inactivating protein family.</text>
</comment>
<dbReference type="SUPFAM" id="SSF56371">
    <property type="entry name" value="Ribosome inactivating proteins (RIP)"/>
    <property type="match status" value="4"/>
</dbReference>
<dbReference type="Gramene" id="HORVU.MOREX.r2.2HG0181030.1">
    <property type="protein sequence ID" value="HORVU.MOREX.r2.2HG0181030.1"/>
    <property type="gene ID" value="HORVU.MOREX.r2.2HG0181030"/>
</dbReference>
<evidence type="ECO:0000256" key="1">
    <source>
        <dbReference type="PROSITE-ProRule" id="PRU00176"/>
    </source>
</evidence>
<feature type="compositionally biased region" description="Basic and acidic residues" evidence="3">
    <location>
        <begin position="1"/>
        <end position="31"/>
    </location>
</feature>
<dbReference type="SUPFAM" id="SSF54928">
    <property type="entry name" value="RNA-binding domain, RBD"/>
    <property type="match status" value="1"/>
</dbReference>
<dbReference type="InterPro" id="IPR016138">
    <property type="entry name" value="Ribosome_inactivat_prot_sub1"/>
</dbReference>
<dbReference type="InterPro" id="IPR000504">
    <property type="entry name" value="RRM_dom"/>
</dbReference>
<dbReference type="Pfam" id="PF20241">
    <property type="entry name" value="DUF6598"/>
    <property type="match status" value="1"/>
</dbReference>
<sequence length="1273" mass="143637">MEANGKEKEPASPKKREGEDSPHNPATEEKMSGTSEVEGTDIPDGYKVHIGGIPKGVKKEELTEELEKVGDFSGLRIVHSKRKTKGHAFVYFKNKAFSAEDMKRLNQITLHGNKIEANESKTNGKNENKKDIMKEQKVDKARKKDVIYTIGDKEGHIKFITELRKKLCELKEGSDDIFEGDCAHPLLVAKPSGTKPVRWIHVELRAIDEKGNEMKTTLAVRKDNLYVKGFMNQDEQWFELPGNAANDDMKLPGSYKAKELKGWDVSYRGLMNLSNKNQVKKTLESMRLCKAFAVKAVRILSRYRIWDAGKDPMETRIDENLTRLSLAGLLVIICESARMNPFLDTIAGGWDGGTGLTSRLLDIMWDWGSMSAALLKWKKTGKWPIKSNHGLGTALASINLVLDSTDVTGTGPTWVEISDVSSNCPVTSVTVIDEGKCRNTIYKHETKTEQVQQGETQQEIVPLKLTVKGRRISGYEYFSMEVVFPPFTGSGDSITKKFKWDCRKQDGEVTELVPRAINLDHGRKIKVTYLVMNNVVEAKLEVKLRLKGGREDSAESWLKRLRGDLTEISASGEIVAWISGFQDHQIVLFRTEGDEKVSVDLEKSILMRSSVSVPAGKGLHIDMAALDITEAPGDRSVKKPSRLSYDFGTWTPIIMPSPEDDQVVDDYIEVKVNITWPAKEETVEREPDVVFIIGDKKKFTSSIEELRDVLADHPDPEDVLDGYTGEEPLDTIGDHRVLACRPPPFGQTPRWIHVKLQVVDGEERKEERKEVNAAETSSMTLALRDDECYGVGFMNRNGVWYDLGLRGGDKQLPPEYYSVLLDWGYHLCSDVPEYEVISKSLGTIWLGKVSAMAAVRTLSRYPDVEEDAKPMLALTVLLIMICESARFNPIFRSIKAGWDTGLESTKQLFDYARSWRQISVDLLCWKDNGHNSKERWPQYSAMGINCPIDALSTVCLVFNSDLRIEKIYKEYTIKDEEWFSALITELRCELVHPDDREGILDGHPDPESVSTFNNAAVLYRWPARLIQIKLQLANEDTSVTLSIRDSDVRLLGFMNHEGVWYEAWNWKGDGLPAEFNPKPLMWGSYKDMLPDLNLSKHYVQWLSLNMHLLADLNLSKHLPSMEEEDDVAVSAWGKVREKLRTECLDKHFAMKAVRTLSRYPQVLEGDCPRLALAGLTIMLCESARLKPVHDHIRDCWDKDIRTGFSNQVSEYVQGSDLISDTLRTWKNSGYRRWPGGNDDAPNTPGIGEAGGLRGMGIHSPKDALDLVYLIIGQ</sequence>
<dbReference type="GO" id="GO:0090729">
    <property type="term" value="F:toxin activity"/>
    <property type="evidence" value="ECO:0007669"/>
    <property type="project" value="UniProtKB-KW"/>
</dbReference>
<reference evidence="6" key="1">
    <citation type="journal article" date="2012" name="Nature">
        <title>A physical, genetic and functional sequence assembly of the barley genome.</title>
        <authorList>
            <consortium name="The International Barley Genome Sequencing Consortium"/>
            <person name="Mayer K.F."/>
            <person name="Waugh R."/>
            <person name="Brown J.W."/>
            <person name="Schulman A."/>
            <person name="Langridge P."/>
            <person name="Platzer M."/>
            <person name="Fincher G.B."/>
            <person name="Muehlbauer G.J."/>
            <person name="Sato K."/>
            <person name="Close T.J."/>
            <person name="Wise R.P."/>
            <person name="Stein N."/>
        </authorList>
    </citation>
    <scope>NUCLEOTIDE SEQUENCE [LARGE SCALE GENOMIC DNA]</scope>
    <source>
        <strain evidence="6">cv. Morex</strain>
    </source>
</reference>
<name>A0A8I6XSU5_HORVV</name>
<dbReference type="Gene3D" id="3.40.420.10">
    <property type="entry name" value="Ricin (A subunit), domain 1"/>
    <property type="match status" value="3"/>
</dbReference>
<dbReference type="AlphaFoldDB" id="A0A8I6XSU5"/>
<dbReference type="PROSITE" id="PS50102">
    <property type="entry name" value="RRM"/>
    <property type="match status" value="1"/>
</dbReference>
<dbReference type="SMR" id="A0A8I6XSU5"/>
<dbReference type="EnsemblPlants" id="HORVU.MOREX.r3.2HG0217550.1">
    <property type="protein sequence ID" value="HORVU.MOREX.r3.2HG0217550.1"/>
    <property type="gene ID" value="HORVU.MOREX.r3.2HG0217550"/>
</dbReference>
<dbReference type="SMART" id="SM00360">
    <property type="entry name" value="RRM"/>
    <property type="match status" value="1"/>
</dbReference>
<keyword evidence="1" id="KW-0694">RNA-binding</keyword>
<dbReference type="PANTHER" id="PTHR33453">
    <property type="match status" value="1"/>
</dbReference>
<dbReference type="GO" id="GO:0006952">
    <property type="term" value="P:defense response"/>
    <property type="evidence" value="ECO:0007669"/>
    <property type="project" value="UniProtKB-KW"/>
</dbReference>
<dbReference type="InterPro" id="IPR001574">
    <property type="entry name" value="Ribosome_inactivat_prot"/>
</dbReference>
<feature type="domain" description="RRM" evidence="4">
    <location>
        <begin position="46"/>
        <end position="122"/>
    </location>
</feature>